<reference evidence="2 3" key="1">
    <citation type="submission" date="2019-12" db="EMBL/GenBank/DDBJ databases">
        <authorList>
            <person name="Li C."/>
            <person name="Zhao J."/>
        </authorList>
    </citation>
    <scope>NUCLEOTIDE SEQUENCE [LARGE SCALE GENOMIC DNA]</scope>
    <source>
        <strain evidence="2 3">NEAU-DD11</strain>
    </source>
</reference>
<accession>A0A7X3FX82</accession>
<keyword evidence="3" id="KW-1185">Reference proteome</keyword>
<feature type="transmembrane region" description="Helical" evidence="1">
    <location>
        <begin position="294"/>
        <end position="316"/>
    </location>
</feature>
<evidence type="ECO:0000256" key="1">
    <source>
        <dbReference type="SAM" id="Phobius"/>
    </source>
</evidence>
<protein>
    <submittedName>
        <fullName evidence="2">Uncharacterized protein</fullName>
    </submittedName>
</protein>
<dbReference type="Proteomes" id="UP000443353">
    <property type="component" value="Unassembled WGS sequence"/>
</dbReference>
<feature type="transmembrane region" description="Helical" evidence="1">
    <location>
        <begin position="20"/>
        <end position="38"/>
    </location>
</feature>
<feature type="transmembrane region" description="Helical" evidence="1">
    <location>
        <begin position="242"/>
        <end position="263"/>
    </location>
</feature>
<gene>
    <name evidence="2" type="ORF">GPY61_06810</name>
</gene>
<comment type="caution">
    <text evidence="2">The sequence shown here is derived from an EMBL/GenBank/DDBJ whole genome shotgun (WGS) entry which is preliminary data.</text>
</comment>
<sequence length="332" mass="37566">MTFGIFFRALRNQACRYSPLLLAVILLSMAAFIGYDYFRTPPQGDLWRGHWAGCGNFHTLIDAADRNKLDYLSLDITDKETGQLFISGELILSADTYKKLRPNDDWSATVSLGELRSPRASFGMDQYIDVDMQKGERRWGNTMVFRVKETRLRASGWLRDFPFDTYRAGFVPSLKMSGSRDSNWTTVPLDTIITNVRLSDSMTVNKAVAWSDYVDDVALTAAERNKAYGEDECALIVRRAPWYRTMVVLLIVLLCIPAAYLVFRPDDNPGVDLIAVILGVATIRQFLLGNLVDWTLYSIDMVFVLVTVITAAIPLWHIYRRHDVPRAGDPGS</sequence>
<dbReference type="RefSeq" id="WP_160407792.1">
    <property type="nucleotide sequence ID" value="NZ_WSES01000002.1"/>
</dbReference>
<keyword evidence="1" id="KW-0812">Transmembrane</keyword>
<keyword evidence="1" id="KW-0472">Membrane</keyword>
<organism evidence="2 3">
    <name type="scientific">Massilia cellulosiltytica</name>
    <dbReference type="NCBI Taxonomy" id="2683234"/>
    <lineage>
        <taxon>Bacteria</taxon>
        <taxon>Pseudomonadati</taxon>
        <taxon>Pseudomonadota</taxon>
        <taxon>Betaproteobacteria</taxon>
        <taxon>Burkholderiales</taxon>
        <taxon>Oxalobacteraceae</taxon>
        <taxon>Telluria group</taxon>
        <taxon>Massilia</taxon>
    </lineage>
</organism>
<evidence type="ECO:0000313" key="3">
    <source>
        <dbReference type="Proteomes" id="UP000443353"/>
    </source>
</evidence>
<name>A0A7X3FX82_9BURK</name>
<dbReference type="AlphaFoldDB" id="A0A7X3FX82"/>
<evidence type="ECO:0000313" key="2">
    <source>
        <dbReference type="EMBL" id="MVW59636.1"/>
    </source>
</evidence>
<proteinExistence type="predicted"/>
<feature type="transmembrane region" description="Helical" evidence="1">
    <location>
        <begin position="270"/>
        <end position="288"/>
    </location>
</feature>
<keyword evidence="1" id="KW-1133">Transmembrane helix</keyword>
<dbReference type="EMBL" id="WSES01000002">
    <property type="protein sequence ID" value="MVW59636.1"/>
    <property type="molecule type" value="Genomic_DNA"/>
</dbReference>